<name>A0ABU0YI79_9PROT</name>
<dbReference type="PANTHER" id="PTHR40267">
    <property type="entry name" value="BLR3294 PROTEIN"/>
    <property type="match status" value="1"/>
</dbReference>
<dbReference type="InterPro" id="IPR026286">
    <property type="entry name" value="MaiA/AMDase"/>
</dbReference>
<dbReference type="PIRSF" id="PIRSF015736">
    <property type="entry name" value="MI"/>
    <property type="match status" value="1"/>
</dbReference>
<dbReference type="Gene3D" id="3.40.50.12500">
    <property type="match status" value="1"/>
</dbReference>
<dbReference type="Pfam" id="PF17645">
    <property type="entry name" value="Amdase"/>
    <property type="match status" value="1"/>
</dbReference>
<dbReference type="PANTHER" id="PTHR40267:SF1">
    <property type="entry name" value="BLR3294 PROTEIN"/>
    <property type="match status" value="1"/>
</dbReference>
<evidence type="ECO:0000313" key="1">
    <source>
        <dbReference type="EMBL" id="MDQ7247420.1"/>
    </source>
</evidence>
<dbReference type="RefSeq" id="WP_379954821.1">
    <property type="nucleotide sequence ID" value="NZ_JAUYVI010000002.1"/>
</dbReference>
<organism evidence="1 2">
    <name type="scientific">Dongia sedimenti</name>
    <dbReference type="NCBI Taxonomy" id="3064282"/>
    <lineage>
        <taxon>Bacteria</taxon>
        <taxon>Pseudomonadati</taxon>
        <taxon>Pseudomonadota</taxon>
        <taxon>Alphaproteobacteria</taxon>
        <taxon>Rhodospirillales</taxon>
        <taxon>Dongiaceae</taxon>
        <taxon>Dongia</taxon>
    </lineage>
</organism>
<proteinExistence type="predicted"/>
<sequence>MDRGIAHRAAIGVIVLATDQTIEHEYRKIFQIDGVALYQSRIANSAEINPTTLAKMEHGMTEAAAVIRPGVPMDVVAYGCTSGTVVIGEENVFRRIHEAWPEAKCTTPITGAIAGFKAMGVKRIALLTPYIDSVNRLFRKFVQDRGIEVPVIGSFNHENDNDVARISGDSIRRAALELGKHPAVDAVFVSCTSIRLAETAKALEAELGKPVTSSNHAMAWHALRLAGITEPMPQWGRLYTV</sequence>
<gene>
    <name evidence="1" type="ORF">Q8A70_07065</name>
</gene>
<dbReference type="Proteomes" id="UP001230156">
    <property type="component" value="Unassembled WGS sequence"/>
</dbReference>
<reference evidence="2" key="1">
    <citation type="submission" date="2023-08" db="EMBL/GenBank/DDBJ databases">
        <title>Rhodospirillaceae gen. nov., a novel taxon isolated from the Yangtze River Yuezi River estuary sludge.</title>
        <authorList>
            <person name="Ruan L."/>
        </authorList>
    </citation>
    <scope>NUCLEOTIDE SEQUENCE [LARGE SCALE GENOMIC DNA]</scope>
    <source>
        <strain evidence="2">R-7</strain>
    </source>
</reference>
<comment type="caution">
    <text evidence="1">The sequence shown here is derived from an EMBL/GenBank/DDBJ whole genome shotgun (WGS) entry which is preliminary data.</text>
</comment>
<dbReference type="EMBL" id="JAUYVI010000002">
    <property type="protein sequence ID" value="MDQ7247420.1"/>
    <property type="molecule type" value="Genomic_DNA"/>
</dbReference>
<dbReference type="InterPro" id="IPR053714">
    <property type="entry name" value="Iso_Racemase_Enz_sf"/>
</dbReference>
<keyword evidence="2" id="KW-1185">Reference proteome</keyword>
<protein>
    <submittedName>
        <fullName evidence="1">Asp/Glu racemase</fullName>
    </submittedName>
</protein>
<evidence type="ECO:0000313" key="2">
    <source>
        <dbReference type="Proteomes" id="UP001230156"/>
    </source>
</evidence>
<accession>A0ABU0YI79</accession>